<organism evidence="1 2">
    <name type="scientific">Oceanobacillus aidingensis</name>
    <dbReference type="NCBI Taxonomy" id="645964"/>
    <lineage>
        <taxon>Bacteria</taxon>
        <taxon>Bacillati</taxon>
        <taxon>Bacillota</taxon>
        <taxon>Bacilli</taxon>
        <taxon>Bacillales</taxon>
        <taxon>Bacillaceae</taxon>
        <taxon>Oceanobacillus</taxon>
    </lineage>
</organism>
<evidence type="ECO:0000313" key="2">
    <source>
        <dbReference type="Proteomes" id="UP001595988"/>
    </source>
</evidence>
<gene>
    <name evidence="1" type="ORF">ACFO3P_05665</name>
</gene>
<evidence type="ECO:0000313" key="1">
    <source>
        <dbReference type="EMBL" id="MFC4661701.1"/>
    </source>
</evidence>
<sequence>MTQEIQELEARLFEERLKELCRRAYNQGLDDARTNQSYPPMFKKEDVADYFQVSKASVENIIRMSGFPKSKIVNARYPRDEVIKWANASENIERVNLLKQAN</sequence>
<protein>
    <submittedName>
        <fullName evidence="1">Helix-turn-helix domain-containing protein</fullName>
    </submittedName>
</protein>
<comment type="caution">
    <text evidence="1">The sequence shown here is derived from an EMBL/GenBank/DDBJ whole genome shotgun (WGS) entry which is preliminary data.</text>
</comment>
<proteinExistence type="predicted"/>
<name>A0ABV9JVB4_9BACI</name>
<reference evidence="2" key="1">
    <citation type="journal article" date="2019" name="Int. J. Syst. Evol. Microbiol.">
        <title>The Global Catalogue of Microorganisms (GCM) 10K type strain sequencing project: providing services to taxonomists for standard genome sequencing and annotation.</title>
        <authorList>
            <consortium name="The Broad Institute Genomics Platform"/>
            <consortium name="The Broad Institute Genome Sequencing Center for Infectious Disease"/>
            <person name="Wu L."/>
            <person name="Ma J."/>
        </authorList>
    </citation>
    <scope>NUCLEOTIDE SEQUENCE [LARGE SCALE GENOMIC DNA]</scope>
    <source>
        <strain evidence="2">CCUG 37257</strain>
    </source>
</reference>
<dbReference type="EMBL" id="JBHSFT010000008">
    <property type="protein sequence ID" value="MFC4661701.1"/>
    <property type="molecule type" value="Genomic_DNA"/>
</dbReference>
<accession>A0ABV9JVB4</accession>
<dbReference type="Proteomes" id="UP001595988">
    <property type="component" value="Unassembled WGS sequence"/>
</dbReference>
<dbReference type="RefSeq" id="WP_256705833.1">
    <property type="nucleotide sequence ID" value="NZ_JBHSFT010000008.1"/>
</dbReference>
<keyword evidence="2" id="KW-1185">Reference proteome</keyword>